<dbReference type="Proteomes" id="UP001331691">
    <property type="component" value="Unassembled WGS sequence"/>
</dbReference>
<evidence type="ECO:0000313" key="4">
    <source>
        <dbReference type="Proteomes" id="UP001331691"/>
    </source>
</evidence>
<feature type="region of interest" description="Disordered" evidence="1">
    <location>
        <begin position="467"/>
        <end position="492"/>
    </location>
</feature>
<dbReference type="PROSITE" id="PS50853">
    <property type="entry name" value="FN3"/>
    <property type="match status" value="1"/>
</dbReference>
<feature type="compositionally biased region" description="Polar residues" evidence="1">
    <location>
        <begin position="472"/>
        <end position="492"/>
    </location>
</feature>
<dbReference type="SUPFAM" id="SSF49265">
    <property type="entry name" value="Fibronectin type III"/>
    <property type="match status" value="1"/>
</dbReference>
<dbReference type="InterPro" id="IPR003961">
    <property type="entry name" value="FN3_dom"/>
</dbReference>
<feature type="domain" description="Fibronectin type-III" evidence="2">
    <location>
        <begin position="71"/>
        <end position="169"/>
    </location>
</feature>
<dbReference type="PANTHER" id="PTHR36251:SF2">
    <property type="entry name" value="GIFSY-2 PROPHAGE HOST SPECIFICITY PROTEIN J, PHAGE LAMBDA"/>
    <property type="match status" value="1"/>
</dbReference>
<accession>A0AB35XI39</accession>
<evidence type="ECO:0000259" key="2">
    <source>
        <dbReference type="PROSITE" id="PS50853"/>
    </source>
</evidence>
<dbReference type="EMBL" id="JAZKKV010000004">
    <property type="protein sequence ID" value="MEE9657479.1"/>
    <property type="molecule type" value="Genomic_DNA"/>
</dbReference>
<dbReference type="AlphaFoldDB" id="A0AB35XI39"/>
<keyword evidence="4" id="KW-1185">Reference proteome</keyword>
<protein>
    <submittedName>
        <fullName evidence="3">Host specificity protein J</fullName>
    </submittedName>
</protein>
<name>A0AB35XI39_9ENTR</name>
<feature type="non-terminal residue" evidence="3">
    <location>
        <position position="1"/>
    </location>
</feature>
<comment type="caution">
    <text evidence="3">The sequence shown here is derived from an EMBL/GenBank/DDBJ whole genome shotgun (WGS) entry which is preliminary data.</text>
</comment>
<dbReference type="InterPro" id="IPR053171">
    <property type="entry name" value="Viral_Tip_Attach_Protein"/>
</dbReference>
<reference evidence="3 4" key="1">
    <citation type="submission" date="2023-10" db="EMBL/GenBank/DDBJ databases">
        <title>Wastewater isolates of ESBL- and carbapenemase-producing Gram-negative bacteria from New Zealand.</title>
        <authorList>
            <person name="Straub C."/>
            <person name="Weaver L."/>
            <person name="Cornelius A."/>
            <person name="Mcgill E."/>
            <person name="Dyet K."/>
            <person name="White L."/>
            <person name="Pattis I."/>
        </authorList>
    </citation>
    <scope>NUCLEOTIDE SEQUENCE [LARGE SCALE GENOMIC DNA]</scope>
    <source>
        <strain evidence="3 4">ESBL09</strain>
    </source>
</reference>
<proteinExistence type="predicted"/>
<dbReference type="InterPro" id="IPR013783">
    <property type="entry name" value="Ig-like_fold"/>
</dbReference>
<evidence type="ECO:0000313" key="3">
    <source>
        <dbReference type="EMBL" id="MEE9657479.1"/>
    </source>
</evidence>
<dbReference type="PANTHER" id="PTHR36251">
    <property type="entry name" value="FELS-1 PROPHAGE HOST SPECIFICITY PROTEIN-RELATED"/>
    <property type="match status" value="1"/>
</dbReference>
<evidence type="ECO:0000256" key="1">
    <source>
        <dbReference type="SAM" id="MobiDB-lite"/>
    </source>
</evidence>
<gene>
    <name evidence="3" type="ORF">V4836_25840</name>
</gene>
<sequence length="522" mass="56631">EEYPAIMGIWSVIEPNLEPMLLRVLAVNQNEEKGAFDIVGVQHNPTKFAAIDEGATLVPSKTTILDPTFSTPENLQVTEGTYVSSPGNLSVKLMVSWEGKSPSYVLRYRRSDVVEDWVTTEVKTEQFDILNAAENGMYDIELYSISATGRRSSVISMVYTTLGTMTPPDAPTLLTAIGDYRVNVLAWQLPGTIDIDKINVYASRTNDLTTASLIAAVASTTFTHSGLGDDETWFYWVRAVNKRGMLSQPNSSLGTEATTKDVLSFLKNKITSSELGQDLLADINQSAAKEAVEEVSKKIDESVGELHKTVDEIELSVTGVKQSVIDMQNSFDGMEKEQSDLKANVQDTADKVSQALGEVDDVTANVLALQETVKKQGESVASTLDAAQAALDGSKALIAEERQARVDGDTAIGKKVDTMQSVVDSGQANIDEMKQTVAGVEQTASQWSTSLEANAKANIDLALRQEEDKKQQASTNASVTTSQQALADSVSSVAKRVDEMKAEIGDDIAAQLQEERETLRQR</sequence>
<dbReference type="InterPro" id="IPR036116">
    <property type="entry name" value="FN3_sf"/>
</dbReference>
<organism evidence="3 4">
    <name type="scientific">Kluyvera ascorbata</name>
    <dbReference type="NCBI Taxonomy" id="51288"/>
    <lineage>
        <taxon>Bacteria</taxon>
        <taxon>Pseudomonadati</taxon>
        <taxon>Pseudomonadota</taxon>
        <taxon>Gammaproteobacteria</taxon>
        <taxon>Enterobacterales</taxon>
        <taxon>Enterobacteriaceae</taxon>
        <taxon>Kluyvera</taxon>
    </lineage>
</organism>
<dbReference type="Gene3D" id="2.60.40.10">
    <property type="entry name" value="Immunoglobulins"/>
    <property type="match status" value="1"/>
</dbReference>